<proteinExistence type="predicted"/>
<dbReference type="AlphaFoldDB" id="A0A426YAD1"/>
<dbReference type="Proteomes" id="UP000287651">
    <property type="component" value="Unassembled WGS sequence"/>
</dbReference>
<accession>A0A426YAD1</accession>
<reference evidence="1 2" key="1">
    <citation type="journal article" date="2014" name="Agronomy (Basel)">
        <title>A Draft Genome Sequence for Ensete ventricosum, the Drought-Tolerant Tree Against Hunger.</title>
        <authorList>
            <person name="Harrison J."/>
            <person name="Moore K.A."/>
            <person name="Paszkiewicz K."/>
            <person name="Jones T."/>
            <person name="Grant M."/>
            <person name="Ambacheew D."/>
            <person name="Muzemil S."/>
            <person name="Studholme D.J."/>
        </authorList>
    </citation>
    <scope>NUCLEOTIDE SEQUENCE [LARGE SCALE GENOMIC DNA]</scope>
</reference>
<dbReference type="EMBL" id="AMZH03013820">
    <property type="protein sequence ID" value="RRT48646.1"/>
    <property type="molecule type" value="Genomic_DNA"/>
</dbReference>
<comment type="caution">
    <text evidence="1">The sequence shown here is derived from an EMBL/GenBank/DDBJ whole genome shotgun (WGS) entry which is preliminary data.</text>
</comment>
<organism evidence="1 2">
    <name type="scientific">Ensete ventricosum</name>
    <name type="common">Abyssinian banana</name>
    <name type="synonym">Musa ensete</name>
    <dbReference type="NCBI Taxonomy" id="4639"/>
    <lineage>
        <taxon>Eukaryota</taxon>
        <taxon>Viridiplantae</taxon>
        <taxon>Streptophyta</taxon>
        <taxon>Embryophyta</taxon>
        <taxon>Tracheophyta</taxon>
        <taxon>Spermatophyta</taxon>
        <taxon>Magnoliopsida</taxon>
        <taxon>Liliopsida</taxon>
        <taxon>Zingiberales</taxon>
        <taxon>Musaceae</taxon>
        <taxon>Ensete</taxon>
    </lineage>
</organism>
<evidence type="ECO:0000313" key="1">
    <source>
        <dbReference type="EMBL" id="RRT48646.1"/>
    </source>
</evidence>
<evidence type="ECO:0000313" key="2">
    <source>
        <dbReference type="Proteomes" id="UP000287651"/>
    </source>
</evidence>
<protein>
    <submittedName>
        <fullName evidence="1">Uncharacterized protein</fullName>
    </submittedName>
</protein>
<name>A0A426YAD1_ENSVE</name>
<gene>
    <name evidence="1" type="ORF">B296_00037529</name>
</gene>
<sequence>MIGAAGEVDYFSAHIHLRELDKSEDEAECRATDCRPMGLAAPWCHRGGTSMESSIPCSHGERALVVKGVEEVENAKVISKYQDKAKG</sequence>